<feature type="region of interest" description="Disordered" evidence="1">
    <location>
        <begin position="305"/>
        <end position="365"/>
    </location>
</feature>
<gene>
    <name evidence="2" type="primary">Dwil\GK19479</name>
    <name evidence="2" type="ORF">Dwil_GK19479</name>
</gene>
<evidence type="ECO:0000256" key="1">
    <source>
        <dbReference type="SAM" id="MobiDB-lite"/>
    </source>
</evidence>
<accession>B4MXK5</accession>
<dbReference type="OrthoDB" id="7883760at2759"/>
<feature type="compositionally biased region" description="Basic residues" evidence="1">
    <location>
        <begin position="67"/>
        <end position="78"/>
    </location>
</feature>
<keyword evidence="3" id="KW-1185">Reference proteome</keyword>
<evidence type="ECO:0000313" key="2">
    <source>
        <dbReference type="EMBL" id="EDW76774.1"/>
    </source>
</evidence>
<reference evidence="2 3" key="1">
    <citation type="journal article" date="2007" name="Nature">
        <title>Evolution of genes and genomes on the Drosophila phylogeny.</title>
        <authorList>
            <consortium name="Drosophila 12 Genomes Consortium"/>
            <person name="Clark A.G."/>
            <person name="Eisen M.B."/>
            <person name="Smith D.R."/>
            <person name="Bergman C.M."/>
            <person name="Oliver B."/>
            <person name="Markow T.A."/>
            <person name="Kaufman T.C."/>
            <person name="Kellis M."/>
            <person name="Gelbart W."/>
            <person name="Iyer V.N."/>
            <person name="Pollard D.A."/>
            <person name="Sackton T.B."/>
            <person name="Larracuente A.M."/>
            <person name="Singh N.D."/>
            <person name="Abad J.P."/>
            <person name="Abt D.N."/>
            <person name="Adryan B."/>
            <person name="Aguade M."/>
            <person name="Akashi H."/>
            <person name="Anderson W.W."/>
            <person name="Aquadro C.F."/>
            <person name="Ardell D.H."/>
            <person name="Arguello R."/>
            <person name="Artieri C.G."/>
            <person name="Barbash D.A."/>
            <person name="Barker D."/>
            <person name="Barsanti P."/>
            <person name="Batterham P."/>
            <person name="Batzoglou S."/>
            <person name="Begun D."/>
            <person name="Bhutkar A."/>
            <person name="Blanco E."/>
            <person name="Bosak S.A."/>
            <person name="Bradley R.K."/>
            <person name="Brand A.D."/>
            <person name="Brent M.R."/>
            <person name="Brooks A.N."/>
            <person name="Brown R.H."/>
            <person name="Butlin R.K."/>
            <person name="Caggese C."/>
            <person name="Calvi B.R."/>
            <person name="Bernardo de Carvalho A."/>
            <person name="Caspi A."/>
            <person name="Castrezana S."/>
            <person name="Celniker S.E."/>
            <person name="Chang J.L."/>
            <person name="Chapple C."/>
            <person name="Chatterji S."/>
            <person name="Chinwalla A."/>
            <person name="Civetta A."/>
            <person name="Clifton S.W."/>
            <person name="Comeron J.M."/>
            <person name="Costello J.C."/>
            <person name="Coyne J.A."/>
            <person name="Daub J."/>
            <person name="David R.G."/>
            <person name="Delcher A.L."/>
            <person name="Delehaunty K."/>
            <person name="Do C.B."/>
            <person name="Ebling H."/>
            <person name="Edwards K."/>
            <person name="Eickbush T."/>
            <person name="Evans J.D."/>
            <person name="Filipski A."/>
            <person name="Findeiss S."/>
            <person name="Freyhult E."/>
            <person name="Fulton L."/>
            <person name="Fulton R."/>
            <person name="Garcia A.C."/>
            <person name="Gardiner A."/>
            <person name="Garfield D.A."/>
            <person name="Garvin B.E."/>
            <person name="Gibson G."/>
            <person name="Gilbert D."/>
            <person name="Gnerre S."/>
            <person name="Godfrey J."/>
            <person name="Good R."/>
            <person name="Gotea V."/>
            <person name="Gravely B."/>
            <person name="Greenberg A.J."/>
            <person name="Griffiths-Jones S."/>
            <person name="Gross S."/>
            <person name="Guigo R."/>
            <person name="Gustafson E.A."/>
            <person name="Haerty W."/>
            <person name="Hahn M.W."/>
            <person name="Halligan D.L."/>
            <person name="Halpern A.L."/>
            <person name="Halter G.M."/>
            <person name="Han M.V."/>
            <person name="Heger A."/>
            <person name="Hillier L."/>
            <person name="Hinrichs A.S."/>
            <person name="Holmes I."/>
            <person name="Hoskins R.A."/>
            <person name="Hubisz M.J."/>
            <person name="Hultmark D."/>
            <person name="Huntley M.A."/>
            <person name="Jaffe D.B."/>
            <person name="Jagadeeshan S."/>
            <person name="Jeck W.R."/>
            <person name="Johnson J."/>
            <person name="Jones C.D."/>
            <person name="Jordan W.C."/>
            <person name="Karpen G.H."/>
            <person name="Kataoka E."/>
            <person name="Keightley P.D."/>
            <person name="Kheradpour P."/>
            <person name="Kirkness E.F."/>
            <person name="Koerich L.B."/>
            <person name="Kristiansen K."/>
            <person name="Kudrna D."/>
            <person name="Kulathinal R.J."/>
            <person name="Kumar S."/>
            <person name="Kwok R."/>
            <person name="Lander E."/>
            <person name="Langley C.H."/>
            <person name="Lapoint R."/>
            <person name="Lazzaro B.P."/>
            <person name="Lee S.J."/>
            <person name="Levesque L."/>
            <person name="Li R."/>
            <person name="Lin C.F."/>
            <person name="Lin M.F."/>
            <person name="Lindblad-Toh K."/>
            <person name="Llopart A."/>
            <person name="Long M."/>
            <person name="Low L."/>
            <person name="Lozovsky E."/>
            <person name="Lu J."/>
            <person name="Luo M."/>
            <person name="Machado C.A."/>
            <person name="Makalowski W."/>
            <person name="Marzo M."/>
            <person name="Matsuda M."/>
            <person name="Matzkin L."/>
            <person name="McAllister B."/>
            <person name="McBride C.S."/>
            <person name="McKernan B."/>
            <person name="McKernan K."/>
            <person name="Mendez-Lago M."/>
            <person name="Minx P."/>
            <person name="Mollenhauer M.U."/>
            <person name="Montooth K."/>
            <person name="Mount S.M."/>
            <person name="Mu X."/>
            <person name="Myers E."/>
            <person name="Negre B."/>
            <person name="Newfeld S."/>
            <person name="Nielsen R."/>
            <person name="Noor M.A."/>
            <person name="O'Grady P."/>
            <person name="Pachter L."/>
            <person name="Papaceit M."/>
            <person name="Parisi M.J."/>
            <person name="Parisi M."/>
            <person name="Parts L."/>
            <person name="Pedersen J.S."/>
            <person name="Pesole G."/>
            <person name="Phillippy A.M."/>
            <person name="Ponting C.P."/>
            <person name="Pop M."/>
            <person name="Porcelli D."/>
            <person name="Powell J.R."/>
            <person name="Prohaska S."/>
            <person name="Pruitt K."/>
            <person name="Puig M."/>
            <person name="Quesneville H."/>
            <person name="Ram K.R."/>
            <person name="Rand D."/>
            <person name="Rasmussen M.D."/>
            <person name="Reed L.K."/>
            <person name="Reenan R."/>
            <person name="Reily A."/>
            <person name="Remington K.A."/>
            <person name="Rieger T.T."/>
            <person name="Ritchie M.G."/>
            <person name="Robin C."/>
            <person name="Rogers Y.H."/>
            <person name="Rohde C."/>
            <person name="Rozas J."/>
            <person name="Rubenfield M.J."/>
            <person name="Ruiz A."/>
            <person name="Russo S."/>
            <person name="Salzberg S.L."/>
            <person name="Sanchez-Gracia A."/>
            <person name="Saranga D.J."/>
            <person name="Sato H."/>
            <person name="Schaeffer S.W."/>
            <person name="Schatz M.C."/>
            <person name="Schlenke T."/>
            <person name="Schwartz R."/>
            <person name="Segarra C."/>
            <person name="Singh R.S."/>
            <person name="Sirot L."/>
            <person name="Sirota M."/>
            <person name="Sisneros N.B."/>
            <person name="Smith C.D."/>
            <person name="Smith T.F."/>
            <person name="Spieth J."/>
            <person name="Stage D.E."/>
            <person name="Stark A."/>
            <person name="Stephan W."/>
            <person name="Strausberg R.L."/>
            <person name="Strempel S."/>
            <person name="Sturgill D."/>
            <person name="Sutton G."/>
            <person name="Sutton G.G."/>
            <person name="Tao W."/>
            <person name="Teichmann S."/>
            <person name="Tobari Y.N."/>
            <person name="Tomimura Y."/>
            <person name="Tsolas J.M."/>
            <person name="Valente V.L."/>
            <person name="Venter E."/>
            <person name="Venter J.C."/>
            <person name="Vicario S."/>
            <person name="Vieira F.G."/>
            <person name="Vilella A.J."/>
            <person name="Villasante A."/>
            <person name="Walenz B."/>
            <person name="Wang J."/>
            <person name="Wasserman M."/>
            <person name="Watts T."/>
            <person name="Wilson D."/>
            <person name="Wilson R.K."/>
            <person name="Wing R.A."/>
            <person name="Wolfner M.F."/>
            <person name="Wong A."/>
            <person name="Wong G.K."/>
            <person name="Wu C.I."/>
            <person name="Wu G."/>
            <person name="Yamamoto D."/>
            <person name="Yang H.P."/>
            <person name="Yang S.P."/>
            <person name="Yorke J.A."/>
            <person name="Yoshida K."/>
            <person name="Zdobnov E."/>
            <person name="Zhang P."/>
            <person name="Zhang Y."/>
            <person name="Zimin A.V."/>
            <person name="Baldwin J."/>
            <person name="Abdouelleil A."/>
            <person name="Abdulkadir J."/>
            <person name="Abebe A."/>
            <person name="Abera B."/>
            <person name="Abreu J."/>
            <person name="Acer S.C."/>
            <person name="Aftuck L."/>
            <person name="Alexander A."/>
            <person name="An P."/>
            <person name="Anderson E."/>
            <person name="Anderson S."/>
            <person name="Arachi H."/>
            <person name="Azer M."/>
            <person name="Bachantsang P."/>
            <person name="Barry A."/>
            <person name="Bayul T."/>
            <person name="Berlin A."/>
            <person name="Bessette D."/>
            <person name="Bloom T."/>
            <person name="Blye J."/>
            <person name="Boguslavskiy L."/>
            <person name="Bonnet C."/>
            <person name="Boukhgalter B."/>
            <person name="Bourzgui I."/>
            <person name="Brown A."/>
            <person name="Cahill P."/>
            <person name="Channer S."/>
            <person name="Cheshatsang Y."/>
            <person name="Chuda L."/>
            <person name="Citroen M."/>
            <person name="Collymore A."/>
            <person name="Cooke P."/>
            <person name="Costello M."/>
            <person name="D'Aco K."/>
            <person name="Daza R."/>
            <person name="De Haan G."/>
            <person name="DeGray S."/>
            <person name="DeMaso C."/>
            <person name="Dhargay N."/>
            <person name="Dooley K."/>
            <person name="Dooley E."/>
            <person name="Doricent M."/>
            <person name="Dorje P."/>
            <person name="Dorjee K."/>
            <person name="Dupes A."/>
            <person name="Elong R."/>
            <person name="Falk J."/>
            <person name="Farina A."/>
            <person name="Faro S."/>
            <person name="Ferguson D."/>
            <person name="Fisher S."/>
            <person name="Foley C.D."/>
            <person name="Franke A."/>
            <person name="Friedrich D."/>
            <person name="Gadbois L."/>
            <person name="Gearin G."/>
            <person name="Gearin C.R."/>
            <person name="Giannoukos G."/>
            <person name="Goode T."/>
            <person name="Graham J."/>
            <person name="Grandbois E."/>
            <person name="Grewal S."/>
            <person name="Gyaltsen K."/>
            <person name="Hafez N."/>
            <person name="Hagos B."/>
            <person name="Hall J."/>
            <person name="Henson C."/>
            <person name="Hollinger A."/>
            <person name="Honan T."/>
            <person name="Huard M.D."/>
            <person name="Hughes L."/>
            <person name="Hurhula B."/>
            <person name="Husby M.E."/>
            <person name="Kamat A."/>
            <person name="Kanga B."/>
            <person name="Kashin S."/>
            <person name="Khazanovich D."/>
            <person name="Kisner P."/>
            <person name="Lance K."/>
            <person name="Lara M."/>
            <person name="Lee W."/>
            <person name="Lennon N."/>
            <person name="Letendre F."/>
            <person name="LeVine R."/>
            <person name="Lipovsky A."/>
            <person name="Liu X."/>
            <person name="Liu J."/>
            <person name="Liu S."/>
            <person name="Lokyitsang T."/>
            <person name="Lokyitsang Y."/>
            <person name="Lubonja R."/>
            <person name="Lui A."/>
            <person name="MacDonald P."/>
            <person name="Magnisalis V."/>
            <person name="Maru K."/>
            <person name="Matthews C."/>
            <person name="McCusker W."/>
            <person name="McDonough S."/>
            <person name="Mehta T."/>
            <person name="Meldrim J."/>
            <person name="Meneus L."/>
            <person name="Mihai O."/>
            <person name="Mihalev A."/>
            <person name="Mihova T."/>
            <person name="Mittelman R."/>
            <person name="Mlenga V."/>
            <person name="Montmayeur A."/>
            <person name="Mulrain L."/>
            <person name="Navidi A."/>
            <person name="Naylor J."/>
            <person name="Negash T."/>
            <person name="Nguyen T."/>
            <person name="Nguyen N."/>
            <person name="Nicol R."/>
            <person name="Norbu C."/>
            <person name="Norbu N."/>
            <person name="Novod N."/>
            <person name="O'Neill B."/>
            <person name="Osman S."/>
            <person name="Markiewicz E."/>
            <person name="Oyono O.L."/>
            <person name="Patti C."/>
            <person name="Phunkhang P."/>
            <person name="Pierre F."/>
            <person name="Priest M."/>
            <person name="Raghuraman S."/>
            <person name="Rege F."/>
            <person name="Reyes R."/>
            <person name="Rise C."/>
            <person name="Rogov P."/>
            <person name="Ross K."/>
            <person name="Ryan E."/>
            <person name="Settipalli S."/>
            <person name="Shea T."/>
            <person name="Sherpa N."/>
            <person name="Shi L."/>
            <person name="Shih D."/>
            <person name="Sparrow T."/>
            <person name="Spaulding J."/>
            <person name="Stalker J."/>
            <person name="Stange-Thomann N."/>
            <person name="Stavropoulos S."/>
            <person name="Stone C."/>
            <person name="Strader C."/>
            <person name="Tesfaye S."/>
            <person name="Thomson T."/>
            <person name="Thoulutsang Y."/>
            <person name="Thoulutsang D."/>
            <person name="Topham K."/>
            <person name="Topping I."/>
            <person name="Tsamla T."/>
            <person name="Vassiliev H."/>
            <person name="Vo A."/>
            <person name="Wangchuk T."/>
            <person name="Wangdi T."/>
            <person name="Weiand M."/>
            <person name="Wilkinson J."/>
            <person name="Wilson A."/>
            <person name="Yadav S."/>
            <person name="Young G."/>
            <person name="Yu Q."/>
            <person name="Zembek L."/>
            <person name="Zhong D."/>
            <person name="Zimmer A."/>
            <person name="Zwirko Z."/>
            <person name="Jaffe D.B."/>
            <person name="Alvarez P."/>
            <person name="Brockman W."/>
            <person name="Butler J."/>
            <person name="Chin C."/>
            <person name="Gnerre S."/>
            <person name="Grabherr M."/>
            <person name="Kleber M."/>
            <person name="Mauceli E."/>
            <person name="MacCallum I."/>
        </authorList>
    </citation>
    <scope>NUCLEOTIDE SEQUENCE [LARGE SCALE GENOMIC DNA]</scope>
    <source>
        <strain evidence="3">Tucson 14030-0811.24</strain>
    </source>
</reference>
<protein>
    <submittedName>
        <fullName evidence="2">Uncharacterized protein</fullName>
    </submittedName>
</protein>
<dbReference type="OMA" id="TMEAPIE"/>
<organism evidence="2 3">
    <name type="scientific">Drosophila willistoni</name>
    <name type="common">Fruit fly</name>
    <dbReference type="NCBI Taxonomy" id="7260"/>
    <lineage>
        <taxon>Eukaryota</taxon>
        <taxon>Metazoa</taxon>
        <taxon>Ecdysozoa</taxon>
        <taxon>Arthropoda</taxon>
        <taxon>Hexapoda</taxon>
        <taxon>Insecta</taxon>
        <taxon>Pterygota</taxon>
        <taxon>Neoptera</taxon>
        <taxon>Endopterygota</taxon>
        <taxon>Diptera</taxon>
        <taxon>Brachycera</taxon>
        <taxon>Muscomorpha</taxon>
        <taxon>Ephydroidea</taxon>
        <taxon>Drosophilidae</taxon>
        <taxon>Drosophila</taxon>
        <taxon>Sophophora</taxon>
    </lineage>
</organism>
<feature type="region of interest" description="Disordered" evidence="1">
    <location>
        <begin position="1"/>
        <end position="138"/>
    </location>
</feature>
<dbReference type="AlphaFoldDB" id="B4MXK5"/>
<dbReference type="InParanoid" id="B4MXK5"/>
<feature type="compositionally biased region" description="Polar residues" evidence="1">
    <location>
        <begin position="1"/>
        <end position="19"/>
    </location>
</feature>
<feature type="region of interest" description="Disordered" evidence="1">
    <location>
        <begin position="225"/>
        <end position="269"/>
    </location>
</feature>
<proteinExistence type="predicted"/>
<evidence type="ECO:0000313" key="3">
    <source>
        <dbReference type="Proteomes" id="UP000007798"/>
    </source>
</evidence>
<dbReference type="HOGENOM" id="CLU_307423_0_0_1"/>
<sequence>METTVMPNQQHEASPTEGTPMQLPLPLPSNVEDHVKTQVNVSNEGNKRKPNANNQRKQLKTTETKKKPERKPIRRGKAKPQENGKTNVIPKSPSGMPTQNANEERPEQVVKVLDVEIETLDDPQPAVNEQELDDRDEDEDNAGIAIAMPSSEDIWQSYLDVKEGRINQTEANWPISLMCDQSSEQRLEESCIYLKKRVPQRKVPVYDYNEGNLAARELLKWQMNYQKKPPPEPPEDADPSCDEADDSENDDEQNNLVEEDADLKEWIQSELLNEPLTDIEEFDMLLSMGQDDTNYDTLYKLLKPRGLVPEVKSPEPTENDDEDNSQETSCSSEESKSEEESSPEMTELSDEQQEEVPNEEACQEDPIEELIEEPLEEPIEEPIEESIKQTIEEPVEKPNELFIKQPIEETMEAPIELLIQQPIEKTMEAPIELLIQQPIEKPMEAPIEDLIQQPMEKIMEAPIEDLIGEIIEESIEDPIEVSIEDPNEERVEKIAEETANETPLKDIHAEVEMPEAKETQDWPIPQVQVSQEPVVHQEEQIQTIPEDDMDFASFIDLINDKVVPDDAIKSTLQQLESELMINNDDDKELENEMEEELPELPLILDIQDLAMLPPKPMDETAHQEWLQECSQKITEQLQQIAFSVAGATPKPPEPAVAKPQGIDYEMEISKEQLKPSISVSPKRPVNHTGWQNKFVEMLDDFEDDVLQNMTEFRDPQAKRLRSKWYAQCSKTVQDLRRTLVLPALPHPASERLQKIRILRRPPKRSEPFRMSIEMKYVRTFCTVQTKRQMKLMSLLSVLDNSIYCPEIDVLQKRSESAQLAWLWRDGTVMIINGRSKKMLAETQKDLMSRILGVKKTSCPQHCENVTYLRLTFHAQFPWKIDLSDFNRALILSPEPIQGANSRYAYYVNKDFPGVAARVFESGAIAVYAMSPAEADQMFECLYMTSSKYRKAEAANLANESIR</sequence>
<feature type="compositionally biased region" description="Acidic residues" evidence="1">
    <location>
        <begin position="233"/>
        <end position="262"/>
    </location>
</feature>
<dbReference type="EMBL" id="CH963876">
    <property type="protein sequence ID" value="EDW76774.1"/>
    <property type="molecule type" value="Genomic_DNA"/>
</dbReference>
<dbReference type="Proteomes" id="UP000007798">
    <property type="component" value="Unassembled WGS sequence"/>
</dbReference>
<name>B4MXK5_DROWI</name>
<feature type="compositionally biased region" description="Acidic residues" evidence="1">
    <location>
        <begin position="340"/>
        <end position="365"/>
    </location>
</feature>
<dbReference type="eggNOG" id="ENOG502TEGR">
    <property type="taxonomic scope" value="Eukaryota"/>
</dbReference>
<dbReference type="STRING" id="7260.B4MXK5"/>